<accession>A0A0R1SL09</accession>
<dbReference type="InterPro" id="IPR010982">
    <property type="entry name" value="Lambda_DNA-bd_dom_sf"/>
</dbReference>
<dbReference type="SMART" id="SM00530">
    <property type="entry name" value="HTH_XRE"/>
    <property type="match status" value="1"/>
</dbReference>
<dbReference type="CDD" id="cd00093">
    <property type="entry name" value="HTH_XRE"/>
    <property type="match status" value="1"/>
</dbReference>
<gene>
    <name evidence="4" type="ORF">FC85_GL000027</name>
</gene>
<dbReference type="RefSeq" id="WP_057863572.1">
    <property type="nucleotide sequence ID" value="NZ_AZEY01000005.1"/>
</dbReference>
<dbReference type="InterPro" id="IPR001387">
    <property type="entry name" value="Cro/C1-type_HTH"/>
</dbReference>
<name>A0A0R1SL09_9LACO</name>
<feature type="transmembrane region" description="Helical" evidence="2">
    <location>
        <begin position="83"/>
        <end position="104"/>
    </location>
</feature>
<feature type="transmembrane region" description="Helical" evidence="2">
    <location>
        <begin position="152"/>
        <end position="169"/>
    </location>
</feature>
<dbReference type="PANTHER" id="PTHR46558:SF15">
    <property type="entry name" value="HELIX-TURN-HELIX DOMAIN PROTEIN"/>
    <property type="match status" value="1"/>
</dbReference>
<dbReference type="Pfam" id="PF01381">
    <property type="entry name" value="HTH_3"/>
    <property type="match status" value="1"/>
</dbReference>
<organism evidence="4 5">
    <name type="scientific">Lentilactobacillus diolivorans DSM 14421</name>
    <dbReference type="NCBI Taxonomy" id="1423739"/>
    <lineage>
        <taxon>Bacteria</taxon>
        <taxon>Bacillati</taxon>
        <taxon>Bacillota</taxon>
        <taxon>Bacilli</taxon>
        <taxon>Lactobacillales</taxon>
        <taxon>Lactobacillaceae</taxon>
        <taxon>Lentilactobacillus</taxon>
    </lineage>
</organism>
<evidence type="ECO:0000313" key="4">
    <source>
        <dbReference type="EMBL" id="KRL69997.1"/>
    </source>
</evidence>
<dbReference type="AlphaFoldDB" id="A0A0R1SL09"/>
<keyword evidence="1" id="KW-0238">DNA-binding</keyword>
<dbReference type="SUPFAM" id="SSF47413">
    <property type="entry name" value="lambda repressor-like DNA-binding domains"/>
    <property type="match status" value="1"/>
</dbReference>
<feature type="domain" description="HTH cro/C1-type" evidence="3">
    <location>
        <begin position="7"/>
        <end position="61"/>
    </location>
</feature>
<protein>
    <recommendedName>
        <fullName evidence="3">HTH cro/C1-type domain-containing protein</fullName>
    </recommendedName>
</protein>
<dbReference type="STRING" id="1423739.FC85_GL000027"/>
<reference evidence="4 5" key="1">
    <citation type="journal article" date="2015" name="Genome Announc.">
        <title>Expanding the biotechnology potential of lactobacilli through comparative genomics of 213 strains and associated genera.</title>
        <authorList>
            <person name="Sun Z."/>
            <person name="Harris H.M."/>
            <person name="McCann A."/>
            <person name="Guo C."/>
            <person name="Argimon S."/>
            <person name="Zhang W."/>
            <person name="Yang X."/>
            <person name="Jeffery I.B."/>
            <person name="Cooney J.C."/>
            <person name="Kagawa T.F."/>
            <person name="Liu W."/>
            <person name="Song Y."/>
            <person name="Salvetti E."/>
            <person name="Wrobel A."/>
            <person name="Rasinkangas P."/>
            <person name="Parkhill J."/>
            <person name="Rea M.C."/>
            <person name="O'Sullivan O."/>
            <person name="Ritari J."/>
            <person name="Douillard F.P."/>
            <person name="Paul Ross R."/>
            <person name="Yang R."/>
            <person name="Briner A.E."/>
            <person name="Felis G.E."/>
            <person name="de Vos W.M."/>
            <person name="Barrangou R."/>
            <person name="Klaenhammer T.R."/>
            <person name="Caufield P.W."/>
            <person name="Cui Y."/>
            <person name="Zhang H."/>
            <person name="O'Toole P.W."/>
        </authorList>
    </citation>
    <scope>NUCLEOTIDE SEQUENCE [LARGE SCALE GENOMIC DNA]</scope>
    <source>
        <strain evidence="4 5">DSM 14421</strain>
    </source>
</reference>
<feature type="transmembrane region" description="Helical" evidence="2">
    <location>
        <begin position="116"/>
        <end position="132"/>
    </location>
</feature>
<evidence type="ECO:0000313" key="5">
    <source>
        <dbReference type="Proteomes" id="UP000052013"/>
    </source>
</evidence>
<keyword evidence="2" id="KW-1133">Transmembrane helix</keyword>
<keyword evidence="2" id="KW-0812">Transmembrane</keyword>
<comment type="caution">
    <text evidence="4">The sequence shown here is derived from an EMBL/GenBank/DDBJ whole genome shotgun (WGS) entry which is preliminary data.</text>
</comment>
<evidence type="ECO:0000256" key="2">
    <source>
        <dbReference type="SAM" id="Phobius"/>
    </source>
</evidence>
<feature type="transmembrane region" description="Helical" evidence="2">
    <location>
        <begin position="181"/>
        <end position="200"/>
    </location>
</feature>
<dbReference type="PANTHER" id="PTHR46558">
    <property type="entry name" value="TRACRIPTIONAL REGULATORY PROTEIN-RELATED-RELATED"/>
    <property type="match status" value="1"/>
</dbReference>
<dbReference type="EMBL" id="AZEY01000005">
    <property type="protein sequence ID" value="KRL69997.1"/>
    <property type="molecule type" value="Genomic_DNA"/>
</dbReference>
<sequence length="206" mass="23747">MNFSHKIKQARLDQNLTQDWVAKQLHLSRKTISSWENARSYPDIASLVKLSNLYQISLDQLLKEDEAMIKHFQEQSNNHKRNAMIATICYYLNIGLLFFVIINQHWSVSPLLTDSLYLWIINLILLATFYDFGRLNTKLKHFAKLTSKRLQLMGIILLIMTIFLSLFPIGNVTPFLLGKLYGQTFFIVITALSISFAVFGSPKSSE</sequence>
<dbReference type="PROSITE" id="PS50943">
    <property type="entry name" value="HTH_CROC1"/>
    <property type="match status" value="1"/>
</dbReference>
<evidence type="ECO:0000259" key="3">
    <source>
        <dbReference type="PROSITE" id="PS50943"/>
    </source>
</evidence>
<proteinExistence type="predicted"/>
<dbReference type="Proteomes" id="UP000052013">
    <property type="component" value="Unassembled WGS sequence"/>
</dbReference>
<evidence type="ECO:0000256" key="1">
    <source>
        <dbReference type="ARBA" id="ARBA00023125"/>
    </source>
</evidence>
<keyword evidence="2" id="KW-0472">Membrane</keyword>
<dbReference type="GO" id="GO:0003677">
    <property type="term" value="F:DNA binding"/>
    <property type="evidence" value="ECO:0007669"/>
    <property type="project" value="UniProtKB-KW"/>
</dbReference>
<dbReference type="PATRIC" id="fig|1423739.3.peg.29"/>
<dbReference type="Gene3D" id="1.10.260.40">
    <property type="entry name" value="lambda repressor-like DNA-binding domains"/>
    <property type="match status" value="1"/>
</dbReference>